<feature type="coiled-coil region" evidence="1">
    <location>
        <begin position="202"/>
        <end position="265"/>
    </location>
</feature>
<accession>A0AAV5RE41</accession>
<dbReference type="EMBL" id="BTGC01000003">
    <property type="protein sequence ID" value="GMM49810.1"/>
    <property type="molecule type" value="Genomic_DNA"/>
</dbReference>
<evidence type="ECO:0000313" key="3">
    <source>
        <dbReference type="EMBL" id="GMM49810.1"/>
    </source>
</evidence>
<organism evidence="3 4">
    <name type="scientific">Starmerella bacillaris</name>
    <name type="common">Yeast</name>
    <name type="synonym">Candida zemplinina</name>
    <dbReference type="NCBI Taxonomy" id="1247836"/>
    <lineage>
        <taxon>Eukaryota</taxon>
        <taxon>Fungi</taxon>
        <taxon>Dikarya</taxon>
        <taxon>Ascomycota</taxon>
        <taxon>Saccharomycotina</taxon>
        <taxon>Dipodascomycetes</taxon>
        <taxon>Dipodascales</taxon>
        <taxon>Trichomonascaceae</taxon>
        <taxon>Starmerella</taxon>
    </lineage>
</organism>
<feature type="region of interest" description="Disordered" evidence="2">
    <location>
        <begin position="1"/>
        <end position="39"/>
    </location>
</feature>
<keyword evidence="4" id="KW-1185">Reference proteome</keyword>
<name>A0AAV5RE41_STABA</name>
<protein>
    <recommendedName>
        <fullName evidence="5">Protein IVY1</fullName>
    </recommendedName>
</protein>
<feature type="region of interest" description="Disordered" evidence="2">
    <location>
        <begin position="55"/>
        <end position="84"/>
    </location>
</feature>
<dbReference type="PANTHER" id="PTHR38407">
    <property type="entry name" value="PROTEIN IVY1"/>
    <property type="match status" value="1"/>
</dbReference>
<evidence type="ECO:0000256" key="1">
    <source>
        <dbReference type="SAM" id="Coils"/>
    </source>
</evidence>
<dbReference type="InterPro" id="IPR037470">
    <property type="entry name" value="IVY1"/>
</dbReference>
<dbReference type="Proteomes" id="UP001362899">
    <property type="component" value="Unassembled WGS sequence"/>
</dbReference>
<dbReference type="SUPFAM" id="SSF103657">
    <property type="entry name" value="BAR/IMD domain-like"/>
    <property type="match status" value="1"/>
</dbReference>
<dbReference type="InterPro" id="IPR027267">
    <property type="entry name" value="AH/BAR_dom_sf"/>
</dbReference>
<dbReference type="PANTHER" id="PTHR38407:SF1">
    <property type="entry name" value="PROTEIN IVY1"/>
    <property type="match status" value="1"/>
</dbReference>
<feature type="compositionally biased region" description="Low complexity" evidence="2">
    <location>
        <begin position="398"/>
        <end position="411"/>
    </location>
</feature>
<feature type="region of interest" description="Disordered" evidence="2">
    <location>
        <begin position="384"/>
        <end position="427"/>
    </location>
</feature>
<evidence type="ECO:0008006" key="5">
    <source>
        <dbReference type="Google" id="ProtNLM"/>
    </source>
</evidence>
<feature type="compositionally biased region" description="Polar residues" evidence="2">
    <location>
        <begin position="443"/>
        <end position="455"/>
    </location>
</feature>
<feature type="compositionally biased region" description="Polar residues" evidence="2">
    <location>
        <begin position="71"/>
        <end position="84"/>
    </location>
</feature>
<reference evidence="3 4" key="1">
    <citation type="journal article" date="2023" name="Elife">
        <title>Identification of key yeast species and microbe-microbe interactions impacting larval growth of Drosophila in the wild.</title>
        <authorList>
            <person name="Mure A."/>
            <person name="Sugiura Y."/>
            <person name="Maeda R."/>
            <person name="Honda K."/>
            <person name="Sakurai N."/>
            <person name="Takahashi Y."/>
            <person name="Watada M."/>
            <person name="Katoh T."/>
            <person name="Gotoh A."/>
            <person name="Gotoh Y."/>
            <person name="Taniguchi I."/>
            <person name="Nakamura K."/>
            <person name="Hayashi T."/>
            <person name="Katayama T."/>
            <person name="Uemura T."/>
            <person name="Hattori Y."/>
        </authorList>
    </citation>
    <scope>NUCLEOTIDE SEQUENCE [LARGE SCALE GENOMIC DNA]</scope>
    <source>
        <strain evidence="3 4">SB-73</strain>
    </source>
</reference>
<dbReference type="AlphaFoldDB" id="A0AAV5RE41"/>
<sequence>MPCMPSKTSEGEAAKSSSGINKTSNSSEPLEPAVVEAHGKVERIPVGSMQSSRNSLFSVFRRQPRRDSRVSNRSGHSTAGSVNNESFMNAFDNMSMGQGVAQLESPKKAREASVKMKKMLKAAVEYRHAMEAVTAAADEFGSTLYDYADTKGASAGETNLPDHAVSVDVMAAGGLHLLISNHFKLLSTTLATQLEHPIQKAYEQYNKDLNSKEREFKRTLRAKMADLQEAENRRIKDAKTKSRNLDSYRNSLLDLTSQIDDINRAKFEFLGDLHTLETATAEAVHICLSTAVTAEIEVFEGLARKGWTGGGLDGLLAGGVDPFEARTSTVLDKLSIDKEDGAENNVSRSSLSNSNSTSKSALFSLIPQQLIVPKPLINESETVAATGTTPESGRDSAVETVETTVTTTTTTGSGHAAESALHNDNPETHDVQVSVSDVESQFALSQHTTNEPSNDFSHEKPNETNNSNNSNNSNNISTEPTNKPESTSVSKDTLPADPDLDLDLTLDPDSDLDLEPEPEN</sequence>
<dbReference type="GO" id="GO:0000329">
    <property type="term" value="C:fungal-type vacuole membrane"/>
    <property type="evidence" value="ECO:0007669"/>
    <property type="project" value="InterPro"/>
</dbReference>
<feature type="region of interest" description="Disordered" evidence="2">
    <location>
        <begin position="443"/>
        <end position="520"/>
    </location>
</feature>
<evidence type="ECO:0000313" key="4">
    <source>
        <dbReference type="Proteomes" id="UP001362899"/>
    </source>
</evidence>
<proteinExistence type="predicted"/>
<feature type="compositionally biased region" description="Acidic residues" evidence="2">
    <location>
        <begin position="498"/>
        <end position="520"/>
    </location>
</feature>
<dbReference type="Gene3D" id="1.20.1270.60">
    <property type="entry name" value="Arfaptin homology (AH) domain/BAR domain"/>
    <property type="match status" value="1"/>
</dbReference>
<feature type="compositionally biased region" description="Low complexity" evidence="2">
    <location>
        <begin position="463"/>
        <end position="481"/>
    </location>
</feature>
<comment type="caution">
    <text evidence="3">The sequence shown here is derived from an EMBL/GenBank/DDBJ whole genome shotgun (WGS) entry which is preliminary data.</text>
</comment>
<dbReference type="GO" id="GO:0005543">
    <property type="term" value="F:phospholipid binding"/>
    <property type="evidence" value="ECO:0007669"/>
    <property type="project" value="InterPro"/>
</dbReference>
<keyword evidence="1" id="KW-0175">Coiled coil</keyword>
<dbReference type="GO" id="GO:0042144">
    <property type="term" value="P:vacuole fusion, non-autophagic"/>
    <property type="evidence" value="ECO:0007669"/>
    <property type="project" value="InterPro"/>
</dbReference>
<feature type="compositionally biased region" description="Low complexity" evidence="2">
    <location>
        <begin position="15"/>
        <end position="27"/>
    </location>
</feature>
<evidence type="ECO:0000256" key="2">
    <source>
        <dbReference type="SAM" id="MobiDB-lite"/>
    </source>
</evidence>
<gene>
    <name evidence="3" type="ORF">DASB73_007680</name>
</gene>